<evidence type="ECO:0000259" key="2">
    <source>
        <dbReference type="PROSITE" id="PS50994"/>
    </source>
</evidence>
<dbReference type="SUPFAM" id="SSF53098">
    <property type="entry name" value="Ribonuclease H-like"/>
    <property type="match status" value="1"/>
</dbReference>
<dbReference type="GO" id="GO:0005634">
    <property type="term" value="C:nucleus"/>
    <property type="evidence" value="ECO:0007669"/>
    <property type="project" value="UniProtKB-ARBA"/>
</dbReference>
<feature type="domain" description="Integrase catalytic" evidence="2">
    <location>
        <begin position="1"/>
        <end position="97"/>
    </location>
</feature>
<protein>
    <recommendedName>
        <fullName evidence="2">Integrase catalytic domain-containing protein</fullName>
    </recommendedName>
</protein>
<dbReference type="GO" id="GO:0003723">
    <property type="term" value="F:RNA binding"/>
    <property type="evidence" value="ECO:0007669"/>
    <property type="project" value="UniProtKB-KW"/>
</dbReference>
<dbReference type="GO" id="GO:0015074">
    <property type="term" value="P:DNA integration"/>
    <property type="evidence" value="ECO:0007669"/>
    <property type="project" value="InterPro"/>
</dbReference>
<evidence type="ECO:0000313" key="3">
    <source>
        <dbReference type="EMBL" id="MBW0525848.1"/>
    </source>
</evidence>
<dbReference type="Proteomes" id="UP000765509">
    <property type="component" value="Unassembled WGS sequence"/>
</dbReference>
<dbReference type="EMBL" id="AVOT02032115">
    <property type="protein sequence ID" value="MBW0525848.1"/>
    <property type="molecule type" value="Genomic_DNA"/>
</dbReference>
<accession>A0A9Q3I2Q6</accession>
<keyword evidence="4" id="KW-1185">Reference proteome</keyword>
<dbReference type="InterPro" id="IPR001584">
    <property type="entry name" value="Integrase_cat-core"/>
</dbReference>
<proteinExistence type="predicted"/>
<name>A0A9Q3I2Q6_9BASI</name>
<comment type="caution">
    <text evidence="3">The sequence shown here is derived from an EMBL/GenBank/DDBJ whole genome shotgun (WGS) entry which is preliminary data.</text>
</comment>
<keyword evidence="1" id="KW-0694">RNA-binding</keyword>
<dbReference type="PROSITE" id="PS50994">
    <property type="entry name" value="INTEGRASE"/>
    <property type="match status" value="1"/>
</dbReference>
<gene>
    <name evidence="3" type="ORF">O181_065563</name>
</gene>
<evidence type="ECO:0000256" key="1">
    <source>
        <dbReference type="ARBA" id="ARBA00022884"/>
    </source>
</evidence>
<dbReference type="InterPro" id="IPR036397">
    <property type="entry name" value="RNaseH_sf"/>
</dbReference>
<reference evidence="3" key="1">
    <citation type="submission" date="2021-03" db="EMBL/GenBank/DDBJ databases">
        <title>Draft genome sequence of rust myrtle Austropuccinia psidii MF-1, a brazilian biotype.</title>
        <authorList>
            <person name="Quecine M.C."/>
            <person name="Pachon D.M.R."/>
            <person name="Bonatelli M.L."/>
            <person name="Correr F.H."/>
            <person name="Franceschini L.M."/>
            <person name="Leite T.F."/>
            <person name="Margarido G.R.A."/>
            <person name="Almeida C.A."/>
            <person name="Ferrarezi J.A."/>
            <person name="Labate C.A."/>
        </authorList>
    </citation>
    <scope>NUCLEOTIDE SEQUENCE</scope>
    <source>
        <strain evidence="3">MF-1</strain>
    </source>
</reference>
<dbReference type="InterPro" id="IPR012337">
    <property type="entry name" value="RNaseH-like_sf"/>
</dbReference>
<sequence length="97" mass="11157">MVFWLSCLCSGFESQADNRDPKLTSALWNNLLRLFGTKLSFSTAYHHQTDGLAERMIQTLDDLIREFCSYGLEFKASDGFTYDWCNLIPSLNLAYKT</sequence>
<evidence type="ECO:0000313" key="4">
    <source>
        <dbReference type="Proteomes" id="UP000765509"/>
    </source>
</evidence>
<dbReference type="Gene3D" id="3.30.420.10">
    <property type="entry name" value="Ribonuclease H-like superfamily/Ribonuclease H"/>
    <property type="match status" value="1"/>
</dbReference>
<dbReference type="OrthoDB" id="2273864at2759"/>
<dbReference type="AlphaFoldDB" id="A0A9Q3I2Q6"/>
<organism evidence="3 4">
    <name type="scientific">Austropuccinia psidii MF-1</name>
    <dbReference type="NCBI Taxonomy" id="1389203"/>
    <lineage>
        <taxon>Eukaryota</taxon>
        <taxon>Fungi</taxon>
        <taxon>Dikarya</taxon>
        <taxon>Basidiomycota</taxon>
        <taxon>Pucciniomycotina</taxon>
        <taxon>Pucciniomycetes</taxon>
        <taxon>Pucciniales</taxon>
        <taxon>Sphaerophragmiaceae</taxon>
        <taxon>Austropuccinia</taxon>
    </lineage>
</organism>